<dbReference type="Gene3D" id="3.30.200.20">
    <property type="entry name" value="Phosphorylase Kinase, domain 1"/>
    <property type="match status" value="1"/>
</dbReference>
<name>A0A8S0RCW3_OLEEU</name>
<keyword evidence="1" id="KW-0675">Receptor</keyword>
<organism evidence="1 2">
    <name type="scientific">Olea europaea subsp. europaea</name>
    <dbReference type="NCBI Taxonomy" id="158383"/>
    <lineage>
        <taxon>Eukaryota</taxon>
        <taxon>Viridiplantae</taxon>
        <taxon>Streptophyta</taxon>
        <taxon>Embryophyta</taxon>
        <taxon>Tracheophyta</taxon>
        <taxon>Spermatophyta</taxon>
        <taxon>Magnoliopsida</taxon>
        <taxon>eudicotyledons</taxon>
        <taxon>Gunneridae</taxon>
        <taxon>Pentapetalae</taxon>
        <taxon>asterids</taxon>
        <taxon>lamiids</taxon>
        <taxon>Lamiales</taxon>
        <taxon>Oleaceae</taxon>
        <taxon>Oleeae</taxon>
        <taxon>Olea</taxon>
    </lineage>
</organism>
<evidence type="ECO:0000313" key="2">
    <source>
        <dbReference type="Proteomes" id="UP000594638"/>
    </source>
</evidence>
<sequence length="75" mass="8737">MIVFQLKMIVFQPDHEIITTYIKNQEIQVFESKRATVYTVEEIDEATSNFDETRKRGQGGCGRVYFGELGYQLLL</sequence>
<dbReference type="Proteomes" id="UP000594638">
    <property type="component" value="Unassembled WGS sequence"/>
</dbReference>
<protein>
    <submittedName>
        <fullName evidence="1">LysM domain receptor-like kinase 3</fullName>
    </submittedName>
</protein>
<evidence type="ECO:0000313" key="1">
    <source>
        <dbReference type="EMBL" id="CAA2976666.1"/>
    </source>
</evidence>
<dbReference type="OrthoDB" id="4062651at2759"/>
<gene>
    <name evidence="1" type="ORF">OLEA9_A032318</name>
</gene>
<keyword evidence="1" id="KW-0418">Kinase</keyword>
<keyword evidence="1" id="KW-0808">Transferase</keyword>
<dbReference type="Gramene" id="OE9A032318T1">
    <property type="protein sequence ID" value="OE9A032318C1"/>
    <property type="gene ID" value="OE9A032318"/>
</dbReference>
<keyword evidence="2" id="KW-1185">Reference proteome</keyword>
<dbReference type="AlphaFoldDB" id="A0A8S0RCW3"/>
<dbReference type="GO" id="GO:0016301">
    <property type="term" value="F:kinase activity"/>
    <property type="evidence" value="ECO:0007669"/>
    <property type="project" value="UniProtKB-KW"/>
</dbReference>
<dbReference type="EMBL" id="CACTIH010002505">
    <property type="protein sequence ID" value="CAA2976666.1"/>
    <property type="molecule type" value="Genomic_DNA"/>
</dbReference>
<reference evidence="1 2" key="1">
    <citation type="submission" date="2019-12" db="EMBL/GenBank/DDBJ databases">
        <authorList>
            <person name="Alioto T."/>
            <person name="Alioto T."/>
            <person name="Gomez Garrido J."/>
        </authorList>
    </citation>
    <scope>NUCLEOTIDE SEQUENCE [LARGE SCALE GENOMIC DNA]</scope>
</reference>
<proteinExistence type="predicted"/>
<accession>A0A8S0RCW3</accession>
<comment type="caution">
    <text evidence="1">The sequence shown here is derived from an EMBL/GenBank/DDBJ whole genome shotgun (WGS) entry which is preliminary data.</text>
</comment>